<dbReference type="STRING" id="583356.Igag_1906"/>
<dbReference type="BioCyc" id="IAGG583356:GHAH-1895-MONOMER"/>
<dbReference type="PANTHER" id="PTHR34583:SF2">
    <property type="entry name" value="ANTIPORTER SUBUNIT MNHC2-RELATED"/>
    <property type="match status" value="1"/>
</dbReference>
<dbReference type="AlphaFoldDB" id="E0ST38"/>
<protein>
    <submittedName>
        <fullName evidence="7">NADH-ubiquinone oxidoreductase chain 4L</fullName>
    </submittedName>
</protein>
<feature type="transmembrane region" description="Helical" evidence="6">
    <location>
        <begin position="12"/>
        <end position="32"/>
    </location>
</feature>
<keyword evidence="7" id="KW-0830">Ubiquinone</keyword>
<dbReference type="Proteomes" id="UP000001304">
    <property type="component" value="Chromosome"/>
</dbReference>
<dbReference type="PANTHER" id="PTHR34583">
    <property type="entry name" value="ANTIPORTER SUBUNIT MNHC2-RELATED"/>
    <property type="match status" value="1"/>
</dbReference>
<reference evidence="7 8" key="1">
    <citation type="journal article" date="2010" name="Stand. Genomic Sci.">
        <title>Complete genome sequence of Ignisphaera aggregans type strain (AQ1.S1).</title>
        <authorList>
            <person name="Goker M."/>
            <person name="Held B."/>
            <person name="Lapidus A."/>
            <person name="Nolan M."/>
            <person name="Spring S."/>
            <person name="Yasawong M."/>
            <person name="Lucas S."/>
            <person name="Glavina Del Rio T."/>
            <person name="Tice H."/>
            <person name="Cheng J.F."/>
            <person name="Goodwin L."/>
            <person name="Tapia R."/>
            <person name="Pitluck S."/>
            <person name="Liolios K."/>
            <person name="Ivanova N."/>
            <person name="Mavromatis K."/>
            <person name="Mikhailova N."/>
            <person name="Pati A."/>
            <person name="Chen A."/>
            <person name="Palaniappan K."/>
            <person name="Brambilla E."/>
            <person name="Land M."/>
            <person name="Hauser L."/>
            <person name="Chang Y.J."/>
            <person name="Jeffries C.D."/>
            <person name="Brettin T."/>
            <person name="Detter J.C."/>
            <person name="Han C."/>
            <person name="Rohde M."/>
            <person name="Sikorski J."/>
            <person name="Woyke T."/>
            <person name="Bristow J."/>
            <person name="Eisen J.A."/>
            <person name="Markowitz V."/>
            <person name="Hugenholtz P."/>
            <person name="Kyrpides N.C."/>
            <person name="Klenk H.P."/>
        </authorList>
    </citation>
    <scope>NUCLEOTIDE SEQUENCE [LARGE SCALE GENOMIC DNA]</scope>
    <source>
        <strain evidence="8">DSM 17230 / JCM 13409 / AQ1.S1</strain>
    </source>
</reference>
<gene>
    <name evidence="7" type="ordered locus">Igag_1906</name>
</gene>
<accession>E0ST38</accession>
<evidence type="ECO:0000256" key="4">
    <source>
        <dbReference type="ARBA" id="ARBA00022989"/>
    </source>
</evidence>
<proteinExistence type="predicted"/>
<sequence>MVITMEFQIRYLFMLAFMSLVVNIAIALYGIFARPSLIKKIIAVTIFSDSINLLAIMIGFAYYPSFYPIPPILTKVPNPTQQDIEKFVSSAVDPLPQALVLTAIVIGLAVILFLITLTLQIYRLYGTTDVRKISKLKG</sequence>
<evidence type="ECO:0000256" key="6">
    <source>
        <dbReference type="SAM" id="Phobius"/>
    </source>
</evidence>
<evidence type="ECO:0000313" key="7">
    <source>
        <dbReference type="EMBL" id="ADM28699.1"/>
    </source>
</evidence>
<dbReference type="Pfam" id="PF00420">
    <property type="entry name" value="Oxidored_q2"/>
    <property type="match status" value="1"/>
</dbReference>
<dbReference type="HOGENOM" id="CLU_082058_2_1_2"/>
<dbReference type="InterPro" id="IPR050601">
    <property type="entry name" value="CPA3_antiporter_subunitC"/>
</dbReference>
<comment type="subcellular location">
    <subcellularLocation>
        <location evidence="1">Cell membrane</location>
        <topology evidence="1">Multi-pass membrane protein</topology>
    </subcellularLocation>
</comment>
<evidence type="ECO:0000256" key="3">
    <source>
        <dbReference type="ARBA" id="ARBA00022692"/>
    </source>
</evidence>
<dbReference type="Gene3D" id="1.10.287.3510">
    <property type="match status" value="1"/>
</dbReference>
<feature type="transmembrane region" description="Helical" evidence="6">
    <location>
        <begin position="98"/>
        <end position="122"/>
    </location>
</feature>
<dbReference type="InterPro" id="IPR039428">
    <property type="entry name" value="NUOK/Mnh_C1-like"/>
</dbReference>
<evidence type="ECO:0000313" key="8">
    <source>
        <dbReference type="Proteomes" id="UP000001304"/>
    </source>
</evidence>
<keyword evidence="3 6" id="KW-0812">Transmembrane</keyword>
<name>E0ST38_IGNAA</name>
<evidence type="ECO:0000256" key="2">
    <source>
        <dbReference type="ARBA" id="ARBA00022475"/>
    </source>
</evidence>
<dbReference type="GO" id="GO:0005886">
    <property type="term" value="C:plasma membrane"/>
    <property type="evidence" value="ECO:0007669"/>
    <property type="project" value="UniProtKB-SubCell"/>
</dbReference>
<dbReference type="KEGG" id="iag:Igag_1906"/>
<evidence type="ECO:0000256" key="5">
    <source>
        <dbReference type="ARBA" id="ARBA00023136"/>
    </source>
</evidence>
<feature type="transmembrane region" description="Helical" evidence="6">
    <location>
        <begin position="41"/>
        <end position="63"/>
    </location>
</feature>
<keyword evidence="2" id="KW-1003">Cell membrane</keyword>
<dbReference type="EMBL" id="CP002098">
    <property type="protein sequence ID" value="ADM28699.1"/>
    <property type="molecule type" value="Genomic_DNA"/>
</dbReference>
<organism evidence="7 8">
    <name type="scientific">Ignisphaera aggregans (strain DSM 17230 / JCM 13409 / AQ1.S1)</name>
    <dbReference type="NCBI Taxonomy" id="583356"/>
    <lineage>
        <taxon>Archaea</taxon>
        <taxon>Thermoproteota</taxon>
        <taxon>Thermoprotei</taxon>
        <taxon>Desulfurococcales</taxon>
        <taxon>Desulfurococcaceae</taxon>
        <taxon>Ignisphaera</taxon>
    </lineage>
</organism>
<evidence type="ECO:0000256" key="1">
    <source>
        <dbReference type="ARBA" id="ARBA00004651"/>
    </source>
</evidence>
<keyword evidence="4 6" id="KW-1133">Transmembrane helix</keyword>
<keyword evidence="5 6" id="KW-0472">Membrane</keyword>
<keyword evidence="8" id="KW-1185">Reference proteome</keyword>